<dbReference type="Pfam" id="PF14529">
    <property type="entry name" value="Exo_endo_phos_2"/>
    <property type="match status" value="1"/>
</dbReference>
<dbReference type="InterPro" id="IPR005135">
    <property type="entry name" value="Endo/exonuclease/phosphatase"/>
</dbReference>
<protein>
    <recommendedName>
        <fullName evidence="1">Endonuclease/exonuclease/phosphatase domain-containing protein</fullName>
    </recommendedName>
</protein>
<dbReference type="Gene3D" id="3.60.10.10">
    <property type="entry name" value="Endonuclease/exonuclease/phosphatase"/>
    <property type="match status" value="1"/>
</dbReference>
<comment type="caution">
    <text evidence="2">The sequence shown here is derived from an EMBL/GenBank/DDBJ whole genome shotgun (WGS) entry which is preliminary data.</text>
</comment>
<organism evidence="2 3">
    <name type="scientific">Euphydryas editha</name>
    <name type="common">Edith's checkerspot</name>
    <dbReference type="NCBI Taxonomy" id="104508"/>
    <lineage>
        <taxon>Eukaryota</taxon>
        <taxon>Metazoa</taxon>
        <taxon>Ecdysozoa</taxon>
        <taxon>Arthropoda</taxon>
        <taxon>Hexapoda</taxon>
        <taxon>Insecta</taxon>
        <taxon>Pterygota</taxon>
        <taxon>Neoptera</taxon>
        <taxon>Endopterygota</taxon>
        <taxon>Lepidoptera</taxon>
        <taxon>Glossata</taxon>
        <taxon>Ditrysia</taxon>
        <taxon>Papilionoidea</taxon>
        <taxon>Nymphalidae</taxon>
        <taxon>Nymphalinae</taxon>
        <taxon>Euphydryas</taxon>
    </lineage>
</organism>
<sequence length="232" mass="26900">MWYCERRQYIGRGPDVTHRRESMETFILAHGLRLANVENQPVTFAGPSGSSNIDLTLTKGTPVTGWRMHENKIDSDHRLITFVVAKKTENGVDSSAGSPDKLMRLRDRGVDWAHFEDQIRLRMGAMKWNRSATRIGAQFTKALKSTALQTLGLKREGNNERGYEWWTPELDRMRRDAYRLRRAWQTARRRESLDEEAAKQRFHVTTRSYRVAMKEAQLLHFQNIANPGNLNS</sequence>
<keyword evidence="3" id="KW-1185">Reference proteome</keyword>
<accession>A0AAU9T984</accession>
<name>A0AAU9T984_EUPED</name>
<dbReference type="GO" id="GO:0003824">
    <property type="term" value="F:catalytic activity"/>
    <property type="evidence" value="ECO:0007669"/>
    <property type="project" value="InterPro"/>
</dbReference>
<gene>
    <name evidence="2" type="ORF">EEDITHA_LOCUS180</name>
</gene>
<evidence type="ECO:0000313" key="3">
    <source>
        <dbReference type="Proteomes" id="UP001153954"/>
    </source>
</evidence>
<reference evidence="2" key="1">
    <citation type="submission" date="2022-03" db="EMBL/GenBank/DDBJ databases">
        <authorList>
            <person name="Tunstrom K."/>
        </authorList>
    </citation>
    <scope>NUCLEOTIDE SEQUENCE</scope>
</reference>
<dbReference type="AlphaFoldDB" id="A0AAU9T984"/>
<dbReference type="InterPro" id="IPR036691">
    <property type="entry name" value="Endo/exonu/phosph_ase_sf"/>
</dbReference>
<dbReference type="SUPFAM" id="SSF56219">
    <property type="entry name" value="DNase I-like"/>
    <property type="match status" value="1"/>
</dbReference>
<proteinExistence type="predicted"/>
<evidence type="ECO:0000259" key="1">
    <source>
        <dbReference type="Pfam" id="PF14529"/>
    </source>
</evidence>
<dbReference type="EMBL" id="CAKOGL010000001">
    <property type="protein sequence ID" value="CAH2083497.1"/>
    <property type="molecule type" value="Genomic_DNA"/>
</dbReference>
<dbReference type="Proteomes" id="UP001153954">
    <property type="component" value="Unassembled WGS sequence"/>
</dbReference>
<evidence type="ECO:0000313" key="2">
    <source>
        <dbReference type="EMBL" id="CAH2083497.1"/>
    </source>
</evidence>
<feature type="domain" description="Endonuclease/exonuclease/phosphatase" evidence="1">
    <location>
        <begin position="15"/>
        <end position="80"/>
    </location>
</feature>